<dbReference type="AlphaFoldDB" id="A0A381ZD93"/>
<reference evidence="1" key="1">
    <citation type="submission" date="2018-05" db="EMBL/GenBank/DDBJ databases">
        <authorList>
            <person name="Lanie J.A."/>
            <person name="Ng W.-L."/>
            <person name="Kazmierczak K.M."/>
            <person name="Andrzejewski T.M."/>
            <person name="Davidsen T.M."/>
            <person name="Wayne K.J."/>
            <person name="Tettelin H."/>
            <person name="Glass J.I."/>
            <person name="Rusch D."/>
            <person name="Podicherti R."/>
            <person name="Tsui H.-C.T."/>
            <person name="Winkler M.E."/>
        </authorList>
    </citation>
    <scope>NUCLEOTIDE SEQUENCE</scope>
</reference>
<name>A0A381ZD93_9ZZZZ</name>
<protein>
    <submittedName>
        <fullName evidence="1">Uncharacterized protein</fullName>
    </submittedName>
</protein>
<evidence type="ECO:0000313" key="1">
    <source>
        <dbReference type="EMBL" id="SVA87236.1"/>
    </source>
</evidence>
<gene>
    <name evidence="1" type="ORF">METZ01_LOCUS140090</name>
</gene>
<proteinExistence type="predicted"/>
<sequence>MSTSECIFCGMARDSSHEAPIYR</sequence>
<accession>A0A381ZD93</accession>
<dbReference type="EMBL" id="UINC01020877">
    <property type="protein sequence ID" value="SVA87236.1"/>
    <property type="molecule type" value="Genomic_DNA"/>
</dbReference>
<feature type="non-terminal residue" evidence="1">
    <location>
        <position position="23"/>
    </location>
</feature>
<organism evidence="1">
    <name type="scientific">marine metagenome</name>
    <dbReference type="NCBI Taxonomy" id="408172"/>
    <lineage>
        <taxon>unclassified sequences</taxon>
        <taxon>metagenomes</taxon>
        <taxon>ecological metagenomes</taxon>
    </lineage>
</organism>